<reference evidence="2 3" key="1">
    <citation type="journal article" date="2014" name="Am. J. Bot.">
        <title>Genome assembly and annotation for red clover (Trifolium pratense; Fabaceae).</title>
        <authorList>
            <person name="Istvanek J."/>
            <person name="Jaros M."/>
            <person name="Krenek A."/>
            <person name="Repkova J."/>
        </authorList>
    </citation>
    <scope>NUCLEOTIDE SEQUENCE [LARGE SCALE GENOMIC DNA]</scope>
    <source>
        <strain evidence="3">cv. Tatra</strain>
        <tissue evidence="2">Young leaves</tissue>
    </source>
</reference>
<gene>
    <name evidence="2" type="ORF">L195_g032816</name>
</gene>
<evidence type="ECO:0000313" key="2">
    <source>
        <dbReference type="EMBL" id="PNX76857.1"/>
    </source>
</evidence>
<name>A0A2K3LEB7_TRIPR</name>
<accession>A0A2K3LEB7</accession>
<evidence type="ECO:0000313" key="3">
    <source>
        <dbReference type="Proteomes" id="UP000236291"/>
    </source>
</evidence>
<keyword evidence="1" id="KW-0812">Transmembrane</keyword>
<dbReference type="ExpressionAtlas" id="A0A2K3LEB7">
    <property type="expression patterns" value="baseline"/>
</dbReference>
<protein>
    <submittedName>
        <fullName evidence="2">Plant synaptotagmin</fullName>
    </submittedName>
</protein>
<dbReference type="Proteomes" id="UP000236291">
    <property type="component" value="Unassembled WGS sequence"/>
</dbReference>
<keyword evidence="1" id="KW-0472">Membrane</keyword>
<comment type="caution">
    <text evidence="2">The sequence shown here is derived from an EMBL/GenBank/DDBJ whole genome shotgun (WGS) entry which is preliminary data.</text>
</comment>
<dbReference type="EMBL" id="ASHM01031383">
    <property type="protein sequence ID" value="PNX76857.1"/>
    <property type="molecule type" value="Genomic_DNA"/>
</dbReference>
<sequence length="70" mass="8140">MGFFSTIFGFFGFGFGIAIGLISGYYLFIYILPTDVEDPEIKPLEDEDSEVLQRMMHEIPLWIKNPDFDR</sequence>
<proteinExistence type="predicted"/>
<organism evidence="2 3">
    <name type="scientific">Trifolium pratense</name>
    <name type="common">Red clover</name>
    <dbReference type="NCBI Taxonomy" id="57577"/>
    <lineage>
        <taxon>Eukaryota</taxon>
        <taxon>Viridiplantae</taxon>
        <taxon>Streptophyta</taxon>
        <taxon>Embryophyta</taxon>
        <taxon>Tracheophyta</taxon>
        <taxon>Spermatophyta</taxon>
        <taxon>Magnoliopsida</taxon>
        <taxon>eudicotyledons</taxon>
        <taxon>Gunneridae</taxon>
        <taxon>Pentapetalae</taxon>
        <taxon>rosids</taxon>
        <taxon>fabids</taxon>
        <taxon>Fabales</taxon>
        <taxon>Fabaceae</taxon>
        <taxon>Papilionoideae</taxon>
        <taxon>50 kb inversion clade</taxon>
        <taxon>NPAAA clade</taxon>
        <taxon>Hologalegina</taxon>
        <taxon>IRL clade</taxon>
        <taxon>Trifolieae</taxon>
        <taxon>Trifolium</taxon>
    </lineage>
</organism>
<feature type="transmembrane region" description="Helical" evidence="1">
    <location>
        <begin position="6"/>
        <end position="32"/>
    </location>
</feature>
<reference evidence="2 3" key="2">
    <citation type="journal article" date="2017" name="Front. Plant Sci.">
        <title>Gene Classification and Mining of Molecular Markers Useful in Red Clover (Trifolium pratense) Breeding.</title>
        <authorList>
            <person name="Istvanek J."/>
            <person name="Dluhosova J."/>
            <person name="Dluhos P."/>
            <person name="Patkova L."/>
            <person name="Nedelnik J."/>
            <person name="Repkova J."/>
        </authorList>
    </citation>
    <scope>NUCLEOTIDE SEQUENCE [LARGE SCALE GENOMIC DNA]</scope>
    <source>
        <strain evidence="3">cv. Tatra</strain>
        <tissue evidence="2">Young leaves</tissue>
    </source>
</reference>
<evidence type="ECO:0000256" key="1">
    <source>
        <dbReference type="SAM" id="Phobius"/>
    </source>
</evidence>
<keyword evidence="1" id="KW-1133">Transmembrane helix</keyword>
<dbReference type="AlphaFoldDB" id="A0A2K3LEB7"/>
<feature type="non-terminal residue" evidence="2">
    <location>
        <position position="70"/>
    </location>
</feature>